<evidence type="ECO:0000313" key="2">
    <source>
        <dbReference type="EMBL" id="SEM26268.1"/>
    </source>
</evidence>
<dbReference type="RefSeq" id="WP_091412702.1">
    <property type="nucleotide sequence ID" value="NZ_FOAB01000012.1"/>
</dbReference>
<dbReference type="Proteomes" id="UP000198521">
    <property type="component" value="Unassembled WGS sequence"/>
</dbReference>
<feature type="transmembrane region" description="Helical" evidence="1">
    <location>
        <begin position="69"/>
        <end position="89"/>
    </location>
</feature>
<keyword evidence="1" id="KW-0812">Transmembrane</keyword>
<gene>
    <name evidence="2" type="ORF">SAMN04487910_4571</name>
</gene>
<name>A0A1H7WZK8_AQUAM</name>
<keyword evidence="1" id="KW-1133">Transmembrane helix</keyword>
<proteinExistence type="predicted"/>
<evidence type="ECO:0000313" key="3">
    <source>
        <dbReference type="Proteomes" id="UP000198521"/>
    </source>
</evidence>
<dbReference type="OrthoDB" id="750324at2"/>
<dbReference type="AlphaFoldDB" id="A0A1H7WZK8"/>
<sequence>MDYISYSSELFKNIDWSFIWSILKDIVLPNSGTLIFNIILFLFLGFIIAVVYCIILWRKGIFKRAPKYYNWAVKLYIPLLIVGILYVFGQWGFIRGIYKILDNEKTMIVEGVYNASVQQIFESEDAKNKFVLSAQILAMKAKSDSQNYAVFFEKYFKKYDTGSSFLNKTKNKLAKFIVNNYSDELYKLTMYAFITSAGRGHIDLSEALPYEEFSAVMDALLEIGYQDIEKVVLDKLSQWFSMGITSQYNGMVKSLLILLFIILIIPILEYFIYKKWIAPKYISKTM</sequence>
<keyword evidence="1" id="KW-0472">Membrane</keyword>
<protein>
    <submittedName>
        <fullName evidence="2">Uncharacterized protein</fullName>
    </submittedName>
</protein>
<dbReference type="EMBL" id="FOAB01000012">
    <property type="protein sequence ID" value="SEM26268.1"/>
    <property type="molecule type" value="Genomic_DNA"/>
</dbReference>
<feature type="transmembrane region" description="Helical" evidence="1">
    <location>
        <begin position="255"/>
        <end position="273"/>
    </location>
</feature>
<accession>A0A1H7WZK8</accession>
<keyword evidence="3" id="KW-1185">Reference proteome</keyword>
<reference evidence="2 3" key="1">
    <citation type="submission" date="2016-10" db="EMBL/GenBank/DDBJ databases">
        <authorList>
            <person name="de Groot N.N."/>
        </authorList>
    </citation>
    <scope>NUCLEOTIDE SEQUENCE [LARGE SCALE GENOMIC DNA]</scope>
    <source>
        <strain evidence="2 3">DSM 25232</strain>
    </source>
</reference>
<evidence type="ECO:0000256" key="1">
    <source>
        <dbReference type="SAM" id="Phobius"/>
    </source>
</evidence>
<feature type="transmembrane region" description="Helical" evidence="1">
    <location>
        <begin position="34"/>
        <end position="57"/>
    </location>
</feature>
<organism evidence="2 3">
    <name type="scientific">Aquimarina amphilecti</name>
    <dbReference type="NCBI Taxonomy" id="1038014"/>
    <lineage>
        <taxon>Bacteria</taxon>
        <taxon>Pseudomonadati</taxon>
        <taxon>Bacteroidota</taxon>
        <taxon>Flavobacteriia</taxon>
        <taxon>Flavobacteriales</taxon>
        <taxon>Flavobacteriaceae</taxon>
        <taxon>Aquimarina</taxon>
    </lineage>
</organism>